<organism evidence="8 9">
    <name type="scientific">Desulfamplus magnetovallimortis</name>
    <dbReference type="NCBI Taxonomy" id="1246637"/>
    <lineage>
        <taxon>Bacteria</taxon>
        <taxon>Pseudomonadati</taxon>
        <taxon>Thermodesulfobacteriota</taxon>
        <taxon>Desulfobacteria</taxon>
        <taxon>Desulfobacterales</taxon>
        <taxon>Desulfobacteraceae</taxon>
        <taxon>Desulfamplus</taxon>
    </lineage>
</organism>
<feature type="domain" description="Histidine kinase" evidence="7">
    <location>
        <begin position="175"/>
        <end position="381"/>
    </location>
</feature>
<evidence type="ECO:0000256" key="4">
    <source>
        <dbReference type="ARBA" id="ARBA00022679"/>
    </source>
</evidence>
<dbReference type="InterPro" id="IPR003594">
    <property type="entry name" value="HATPase_dom"/>
</dbReference>
<dbReference type="SUPFAM" id="SSF55874">
    <property type="entry name" value="ATPase domain of HSP90 chaperone/DNA topoisomerase II/histidine kinase"/>
    <property type="match status" value="1"/>
</dbReference>
<evidence type="ECO:0000313" key="9">
    <source>
        <dbReference type="Proteomes" id="UP000191931"/>
    </source>
</evidence>
<dbReference type="GO" id="GO:0000155">
    <property type="term" value="F:phosphorelay sensor kinase activity"/>
    <property type="evidence" value="ECO:0007669"/>
    <property type="project" value="TreeGrafter"/>
</dbReference>
<dbReference type="InterPro" id="IPR036890">
    <property type="entry name" value="HATPase_C_sf"/>
</dbReference>
<evidence type="ECO:0000256" key="6">
    <source>
        <dbReference type="ARBA" id="ARBA00023012"/>
    </source>
</evidence>
<dbReference type="RefSeq" id="WP_080800842.1">
    <property type="nucleotide sequence ID" value="NZ_LT828541.1"/>
</dbReference>
<dbReference type="InterPro" id="IPR005467">
    <property type="entry name" value="His_kinase_dom"/>
</dbReference>
<evidence type="ECO:0000313" key="8">
    <source>
        <dbReference type="EMBL" id="SLM31765.1"/>
    </source>
</evidence>
<evidence type="ECO:0000256" key="2">
    <source>
        <dbReference type="ARBA" id="ARBA00012438"/>
    </source>
</evidence>
<evidence type="ECO:0000256" key="1">
    <source>
        <dbReference type="ARBA" id="ARBA00000085"/>
    </source>
</evidence>
<dbReference type="InterPro" id="IPR050351">
    <property type="entry name" value="BphY/WalK/GraS-like"/>
</dbReference>
<comment type="catalytic activity">
    <reaction evidence="1">
        <text>ATP + protein L-histidine = ADP + protein N-phospho-L-histidine.</text>
        <dbReference type="EC" id="2.7.13.3"/>
    </reaction>
</comment>
<gene>
    <name evidence="8" type="ORF">MTBBW1_420030</name>
</gene>
<dbReference type="STRING" id="1246637.MTBBW1_420030"/>
<dbReference type="Proteomes" id="UP000191931">
    <property type="component" value="Unassembled WGS sequence"/>
</dbReference>
<name>A0A1W1HH70_9BACT</name>
<dbReference type="PANTHER" id="PTHR45453">
    <property type="entry name" value="PHOSPHATE REGULON SENSOR PROTEIN PHOR"/>
    <property type="match status" value="1"/>
</dbReference>
<keyword evidence="9" id="KW-1185">Reference proteome</keyword>
<dbReference type="OrthoDB" id="9792686at2"/>
<keyword evidence="3" id="KW-0597">Phosphoprotein</keyword>
<dbReference type="PROSITE" id="PS50109">
    <property type="entry name" value="HIS_KIN"/>
    <property type="match status" value="1"/>
</dbReference>
<protein>
    <recommendedName>
        <fullName evidence="2">histidine kinase</fullName>
        <ecNumber evidence="2">2.7.13.3</ecNumber>
    </recommendedName>
</protein>
<dbReference type="Gene3D" id="3.30.565.10">
    <property type="entry name" value="Histidine kinase-like ATPase, C-terminal domain"/>
    <property type="match status" value="1"/>
</dbReference>
<keyword evidence="4" id="KW-0808">Transferase</keyword>
<keyword evidence="6" id="KW-0902">Two-component regulatory system</keyword>
<dbReference type="PANTHER" id="PTHR45453:SF1">
    <property type="entry name" value="PHOSPHATE REGULON SENSOR PROTEIN PHOR"/>
    <property type="match status" value="1"/>
</dbReference>
<dbReference type="GO" id="GO:0005886">
    <property type="term" value="C:plasma membrane"/>
    <property type="evidence" value="ECO:0007669"/>
    <property type="project" value="TreeGrafter"/>
</dbReference>
<dbReference type="GO" id="GO:0016036">
    <property type="term" value="P:cellular response to phosphate starvation"/>
    <property type="evidence" value="ECO:0007669"/>
    <property type="project" value="TreeGrafter"/>
</dbReference>
<sequence length="381" mass="43272">MITEDEKKNDTFFAPPGRADRRKLKNQINSISYSPVMSTLLKSTGGVLVIINENRQLVAMNNSFLESLGIKDPEAVIGLRLGESLNCIHAFKEPDGCGTTPHCSSCGAAIAMMSAIKDEKPDEQICTLTSNKNGLTEDICLLIRAEPLIVDNNKWILIYAQDITRQQFWINLERIFFHDINNTLGALQGYTNLLLMEIPDDEIVKKINYITERLTKEISLQKSLSYHKDTSFTIQKKQIKLKDIKDEINLIIREHESAIGKKFSAEWNCLDFRFRTDPILVTRVLGNMIINALEATDEGCIVTLKTEIAPSHIEWKVWNKQHIPQKMHTRIFQKHYTTKSSPGRGLGTYSMKLFGESYLKGGVGFHSSEKKGTTFFFRLPL</sequence>
<keyword evidence="5 8" id="KW-0418">Kinase</keyword>
<evidence type="ECO:0000256" key="3">
    <source>
        <dbReference type="ARBA" id="ARBA00022553"/>
    </source>
</evidence>
<evidence type="ECO:0000259" key="7">
    <source>
        <dbReference type="PROSITE" id="PS50109"/>
    </source>
</evidence>
<evidence type="ECO:0000256" key="5">
    <source>
        <dbReference type="ARBA" id="ARBA00022777"/>
    </source>
</evidence>
<dbReference type="GO" id="GO:0004721">
    <property type="term" value="F:phosphoprotein phosphatase activity"/>
    <property type="evidence" value="ECO:0007669"/>
    <property type="project" value="TreeGrafter"/>
</dbReference>
<reference evidence="8 9" key="1">
    <citation type="submission" date="2017-03" db="EMBL/GenBank/DDBJ databases">
        <authorList>
            <person name="Afonso C.L."/>
            <person name="Miller P.J."/>
            <person name="Scott M.A."/>
            <person name="Spackman E."/>
            <person name="Goraichik I."/>
            <person name="Dimitrov K.M."/>
            <person name="Suarez D.L."/>
            <person name="Swayne D.E."/>
        </authorList>
    </citation>
    <scope>NUCLEOTIDE SEQUENCE [LARGE SCALE GENOMIC DNA]</scope>
    <source>
        <strain evidence="8">PRJEB14757</strain>
    </source>
</reference>
<proteinExistence type="predicted"/>
<accession>A0A1W1HH70</accession>
<dbReference type="EMBL" id="FWEV01000284">
    <property type="protein sequence ID" value="SLM31765.1"/>
    <property type="molecule type" value="Genomic_DNA"/>
</dbReference>
<dbReference type="Pfam" id="PF02518">
    <property type="entry name" value="HATPase_c"/>
    <property type="match status" value="1"/>
</dbReference>
<dbReference type="EC" id="2.7.13.3" evidence="2"/>
<dbReference type="AlphaFoldDB" id="A0A1W1HH70"/>